<gene>
    <name evidence="13" type="primary">LOC109709100</name>
</gene>
<accession>A0A6P5ETA0</accession>
<name>A0A6P5ETA0_ANACO</name>
<dbReference type="InterPro" id="IPR027417">
    <property type="entry name" value="P-loop_NTPase"/>
</dbReference>
<dbReference type="Pfam" id="PF18052">
    <property type="entry name" value="Rx_N"/>
    <property type="match status" value="1"/>
</dbReference>
<dbReference type="PANTHER" id="PTHR36766:SF40">
    <property type="entry name" value="DISEASE RESISTANCE PROTEIN RGA3"/>
    <property type="match status" value="1"/>
</dbReference>
<dbReference type="Gene3D" id="3.40.50.300">
    <property type="entry name" value="P-loop containing nucleotide triphosphate hydrolases"/>
    <property type="match status" value="1"/>
</dbReference>
<dbReference type="Pfam" id="PF13855">
    <property type="entry name" value="LRR_8"/>
    <property type="match status" value="1"/>
</dbReference>
<evidence type="ECO:0000256" key="2">
    <source>
        <dbReference type="ARBA" id="ARBA00022614"/>
    </source>
</evidence>
<keyword evidence="12" id="KW-1185">Reference proteome</keyword>
<dbReference type="GO" id="GO:0006952">
    <property type="term" value="P:defense response"/>
    <property type="evidence" value="ECO:0007669"/>
    <property type="project" value="UniProtKB-KW"/>
</dbReference>
<dbReference type="GeneID" id="109709100"/>
<feature type="domain" description="NB-ARC" evidence="8">
    <location>
        <begin position="196"/>
        <end position="358"/>
    </location>
</feature>
<evidence type="ECO:0000256" key="1">
    <source>
        <dbReference type="ARBA" id="ARBA00008894"/>
    </source>
</evidence>
<evidence type="ECO:0000313" key="13">
    <source>
        <dbReference type="RefSeq" id="XP_020086759.1"/>
    </source>
</evidence>
<evidence type="ECO:0000256" key="6">
    <source>
        <dbReference type="ARBA" id="ARBA00022840"/>
    </source>
</evidence>
<dbReference type="InterPro" id="IPR002182">
    <property type="entry name" value="NB-ARC"/>
</dbReference>
<dbReference type="SUPFAM" id="SSF52540">
    <property type="entry name" value="P-loop containing nucleoside triphosphate hydrolases"/>
    <property type="match status" value="1"/>
</dbReference>
<keyword evidence="5" id="KW-0611">Plant defense</keyword>
<dbReference type="InterPro" id="IPR001611">
    <property type="entry name" value="Leu-rich_rpt"/>
</dbReference>
<evidence type="ECO:0000256" key="5">
    <source>
        <dbReference type="ARBA" id="ARBA00022821"/>
    </source>
</evidence>
<dbReference type="PANTHER" id="PTHR36766">
    <property type="entry name" value="PLANT BROAD-SPECTRUM MILDEW RESISTANCE PROTEIN RPW8"/>
    <property type="match status" value="1"/>
</dbReference>
<proteinExistence type="inferred from homology"/>
<feature type="domain" description="Disease resistance N-terminal" evidence="9">
    <location>
        <begin position="20"/>
        <end position="98"/>
    </location>
</feature>
<evidence type="ECO:0000256" key="3">
    <source>
        <dbReference type="ARBA" id="ARBA00022737"/>
    </source>
</evidence>
<dbReference type="PRINTS" id="PR00364">
    <property type="entry name" value="DISEASERSIST"/>
</dbReference>
<protein>
    <submittedName>
        <fullName evidence="13">Disease resistance protein RGA2-like</fullName>
    </submittedName>
</protein>
<keyword evidence="3" id="KW-0677">Repeat</keyword>
<dbReference type="GO" id="GO:0051707">
    <property type="term" value="P:response to other organism"/>
    <property type="evidence" value="ECO:0007669"/>
    <property type="project" value="UniProtKB-ARBA"/>
</dbReference>
<keyword evidence="2" id="KW-0433">Leucine-rich repeat</keyword>
<dbReference type="SUPFAM" id="SSF52058">
    <property type="entry name" value="L domain-like"/>
    <property type="match status" value="1"/>
</dbReference>
<dbReference type="InterPro" id="IPR058922">
    <property type="entry name" value="WHD_DRP"/>
</dbReference>
<evidence type="ECO:0000259" key="11">
    <source>
        <dbReference type="Pfam" id="PF25019"/>
    </source>
</evidence>
<feature type="domain" description="Disease resistance protein winged helix" evidence="10">
    <location>
        <begin position="467"/>
        <end position="529"/>
    </location>
</feature>
<dbReference type="SUPFAM" id="SSF52047">
    <property type="entry name" value="RNI-like"/>
    <property type="match status" value="1"/>
</dbReference>
<dbReference type="GO" id="GO:0005524">
    <property type="term" value="F:ATP binding"/>
    <property type="evidence" value="ECO:0007669"/>
    <property type="project" value="UniProtKB-KW"/>
</dbReference>
<keyword evidence="7" id="KW-0732">Signal</keyword>
<comment type="similarity">
    <text evidence="1">Belongs to the disease resistance NB-LRR family.</text>
</comment>
<feature type="chain" id="PRO_5027850171" evidence="7">
    <location>
        <begin position="21"/>
        <end position="1304"/>
    </location>
</feature>
<evidence type="ECO:0000259" key="9">
    <source>
        <dbReference type="Pfam" id="PF18052"/>
    </source>
</evidence>
<dbReference type="Gene3D" id="3.80.10.10">
    <property type="entry name" value="Ribonuclease Inhibitor"/>
    <property type="match status" value="4"/>
</dbReference>
<evidence type="ECO:0000259" key="8">
    <source>
        <dbReference type="Pfam" id="PF00931"/>
    </source>
</evidence>
<dbReference type="Gene3D" id="1.20.5.4130">
    <property type="match status" value="1"/>
</dbReference>
<feature type="domain" description="R13L1/DRL21-like LRR repeat region" evidence="11">
    <location>
        <begin position="712"/>
        <end position="844"/>
    </location>
</feature>
<organism evidence="12 13">
    <name type="scientific">Ananas comosus</name>
    <name type="common">Pineapple</name>
    <name type="synonym">Ananas ananas</name>
    <dbReference type="NCBI Taxonomy" id="4615"/>
    <lineage>
        <taxon>Eukaryota</taxon>
        <taxon>Viridiplantae</taxon>
        <taxon>Streptophyta</taxon>
        <taxon>Embryophyta</taxon>
        <taxon>Tracheophyta</taxon>
        <taxon>Spermatophyta</taxon>
        <taxon>Magnoliopsida</taxon>
        <taxon>Liliopsida</taxon>
        <taxon>Poales</taxon>
        <taxon>Bromeliaceae</taxon>
        <taxon>Bromelioideae</taxon>
        <taxon>Ananas</taxon>
    </lineage>
</organism>
<evidence type="ECO:0000256" key="7">
    <source>
        <dbReference type="SAM" id="SignalP"/>
    </source>
</evidence>
<evidence type="ECO:0000313" key="12">
    <source>
        <dbReference type="Proteomes" id="UP000515123"/>
    </source>
</evidence>
<dbReference type="OrthoDB" id="1425900at2759"/>
<dbReference type="Pfam" id="PF23559">
    <property type="entry name" value="WHD_DRP"/>
    <property type="match status" value="1"/>
</dbReference>
<dbReference type="Proteomes" id="UP000515123">
    <property type="component" value="Linkage group 4"/>
</dbReference>
<sequence length="1304" mass="144200">MAAAAVSVSLLCSFVDVLIANKLSAKALKELGSQCGVAQELDRARSLLEATALVIPAAERRSLEGDVAARSWLSGLADAAYHLDGMLDELECEAHRSLTEVRGDTYSFSAFSHSFRTVFFAKFKTTVERLHAFDKEKHALGLRAPERKRRVVDTKLRSYSSKFIGRCGEIDNILKSLVTQHSSGENINAETGLTQPVNKLLDTKNICVVAVTGPQGIGKTALVKKVYHHRVVTDYFPLRIWVSVSTSPVGSGILDGAVDDVSEPYPYSGPSRLSTLRLLGENLIELLAGRRFLLVLDGVQTEHLSDWELLCRNLFAGERGSRVVATTRSSSVAKMMCTADMFSLDGLSESDSWSLLKTCTPTVLSWKKKGNGKKKKNSTFKCRDLDKNENLDGVGQEITKLLGGSPGAIRIIASLLPQQQDSDFRREIPESCKAKGSATTDAIALVLKVTYDSLPSHLKLCLLCCSLYPRGHKFEKLNLVDTWIAGGFVLPNKEVSIEEQAIRCFDELLAMSFLDSCGDKYCLHDSIHQISSHMLVLSCLRRNWSSEIPAEAVHLSLVSGNLLASEYKYLSKFKNLRSLVFLRESNYRSDYFTEEIFQEMKSLRVLDLSHSGIKEVPSSVGELTHLRLLNLSYTLISSVPETLNNLSKLQILDLSGCLLLFALPAWMNKMTSLRRLKASPNLACSIGEIGKLTSLQNLEEFRVHKRDGRRVTELKNMNELHGKLRIRNVENISSGAEATEAGLEKKAHLERLELEWSDDRRDTPLDVDVLEGLKPPSSIEMIGITGFSGSEHPKWRLARLAPPLGDAPRLKLLDLCRLERVRKLDNLMYGLRKFPSLVELRLHDLRELKEWFDTDNFCPALRVLEIKDCPNLTRLPLLPLALQELRIERVGLKTLLEDHANSPPRLLLVCIAECPDLESLGMEQVKTLEVLTIRKCKSLAALPNGWCRNLLSLKSVMIEDCPNLTCPHDHLISGLSMYVHQFVEAIKRNLAARARSMLHLTAMLLQVVVACETPTRGLGISVLLCALLGAPASASELEAAAALPPSLNALKIAGSPRLVRRPLLVELQSRPSLSSTVVGEFSDVASCVQAALRHLTALQSLRISFCDVATAAARSPFSVSLEYNTSPPSYDGGAASSRAVVTVGKVDRRRGSAISDPTARLIAPRQLKYLKILELAGCPDLRSFPSDRRQLDHLTSLEDVTVADCGELRSVHLGAFGGSTLKRFTIRDCDKLTTFAVEDHGRPPRRPAALQRLVLQGCARLSRLPPNLRSLESLEVLHIANCPQLRRLPDDDDLPVSLKELLVR</sequence>
<feature type="signal peptide" evidence="7">
    <location>
        <begin position="1"/>
        <end position="20"/>
    </location>
</feature>
<dbReference type="InterPro" id="IPR032675">
    <property type="entry name" value="LRR_dom_sf"/>
</dbReference>
<dbReference type="Pfam" id="PF00931">
    <property type="entry name" value="NB-ARC"/>
    <property type="match status" value="1"/>
</dbReference>
<reference evidence="12" key="1">
    <citation type="journal article" date="2015" name="Nat. Genet.">
        <title>The pineapple genome and the evolution of CAM photosynthesis.</title>
        <authorList>
            <person name="Ming R."/>
            <person name="VanBuren R."/>
            <person name="Wai C.M."/>
            <person name="Tang H."/>
            <person name="Schatz M.C."/>
            <person name="Bowers J.E."/>
            <person name="Lyons E."/>
            <person name="Wang M.L."/>
            <person name="Chen J."/>
            <person name="Biggers E."/>
            <person name="Zhang J."/>
            <person name="Huang L."/>
            <person name="Zhang L."/>
            <person name="Miao W."/>
            <person name="Zhang J."/>
            <person name="Ye Z."/>
            <person name="Miao C."/>
            <person name="Lin Z."/>
            <person name="Wang H."/>
            <person name="Zhou H."/>
            <person name="Yim W.C."/>
            <person name="Priest H.D."/>
            <person name="Zheng C."/>
            <person name="Woodhouse M."/>
            <person name="Edger P.P."/>
            <person name="Guyot R."/>
            <person name="Guo H.B."/>
            <person name="Guo H."/>
            <person name="Zheng G."/>
            <person name="Singh R."/>
            <person name="Sharma A."/>
            <person name="Min X."/>
            <person name="Zheng Y."/>
            <person name="Lee H."/>
            <person name="Gurtowski J."/>
            <person name="Sedlazeck F.J."/>
            <person name="Harkess A."/>
            <person name="McKain M.R."/>
            <person name="Liao Z."/>
            <person name="Fang J."/>
            <person name="Liu J."/>
            <person name="Zhang X."/>
            <person name="Zhang Q."/>
            <person name="Hu W."/>
            <person name="Qin Y."/>
            <person name="Wang K."/>
            <person name="Chen L.Y."/>
            <person name="Shirley N."/>
            <person name="Lin Y.R."/>
            <person name="Liu L.Y."/>
            <person name="Hernandez A.G."/>
            <person name="Wright C.L."/>
            <person name="Bulone V."/>
            <person name="Tuskan G.A."/>
            <person name="Heath K."/>
            <person name="Zee F."/>
            <person name="Moore P.H."/>
            <person name="Sunkar R."/>
            <person name="Leebens-Mack J.H."/>
            <person name="Mockler T."/>
            <person name="Bennetzen J.L."/>
            <person name="Freeling M."/>
            <person name="Sankoff D."/>
            <person name="Paterson A.H."/>
            <person name="Zhu X."/>
            <person name="Yang X."/>
            <person name="Smith J.A."/>
            <person name="Cushman J.C."/>
            <person name="Paull R.E."/>
            <person name="Yu Q."/>
        </authorList>
    </citation>
    <scope>NUCLEOTIDE SEQUENCE [LARGE SCALE GENOMIC DNA]</scope>
    <source>
        <strain evidence="12">cv. F153</strain>
    </source>
</reference>
<keyword evidence="4" id="KW-0547">Nucleotide-binding</keyword>
<evidence type="ECO:0000256" key="4">
    <source>
        <dbReference type="ARBA" id="ARBA00022741"/>
    </source>
</evidence>
<dbReference type="Pfam" id="PF25019">
    <property type="entry name" value="LRR_R13L1-DRL21"/>
    <property type="match status" value="1"/>
</dbReference>
<evidence type="ECO:0000259" key="10">
    <source>
        <dbReference type="Pfam" id="PF23559"/>
    </source>
</evidence>
<dbReference type="GO" id="GO:0043531">
    <property type="term" value="F:ADP binding"/>
    <property type="evidence" value="ECO:0007669"/>
    <property type="project" value="InterPro"/>
</dbReference>
<dbReference type="RefSeq" id="XP_020086759.1">
    <property type="nucleotide sequence ID" value="XM_020231170.1"/>
</dbReference>
<keyword evidence="6" id="KW-0067">ATP-binding</keyword>
<reference evidence="13" key="2">
    <citation type="submission" date="2025-08" db="UniProtKB">
        <authorList>
            <consortium name="RefSeq"/>
        </authorList>
    </citation>
    <scope>IDENTIFICATION</scope>
    <source>
        <tissue evidence="13">Leaf</tissue>
    </source>
</reference>
<dbReference type="InterPro" id="IPR056789">
    <property type="entry name" value="LRR_R13L1-DRL21"/>
</dbReference>
<dbReference type="InterPro" id="IPR041118">
    <property type="entry name" value="Rx_N"/>
</dbReference>